<dbReference type="PANTHER" id="PTHR35560:SF3">
    <property type="entry name" value="PEPTIDASE S9 PROLYL OLIGOPEPTIDASE CATALYTIC DOMAIN-CONTAINING PROTEIN"/>
    <property type="match status" value="1"/>
</dbReference>
<dbReference type="EMBL" id="JAXCEI010000001">
    <property type="protein sequence ID" value="MFA1537954.1"/>
    <property type="molecule type" value="Genomic_DNA"/>
</dbReference>
<evidence type="ECO:0000313" key="1">
    <source>
        <dbReference type="EMBL" id="MFA1537954.1"/>
    </source>
</evidence>
<dbReference type="SUPFAM" id="SSF53474">
    <property type="entry name" value="alpha/beta-Hydrolases"/>
    <property type="match status" value="1"/>
</dbReference>
<comment type="caution">
    <text evidence="1">The sequence shown here is derived from an EMBL/GenBank/DDBJ whole genome shotgun (WGS) entry which is preliminary data.</text>
</comment>
<dbReference type="RefSeq" id="WP_371947280.1">
    <property type="nucleotide sequence ID" value="NZ_JAXCEI010000001.1"/>
</dbReference>
<keyword evidence="2" id="KW-1185">Reference proteome</keyword>
<protein>
    <recommendedName>
        <fullName evidence="3">Alpha/beta hydrolase</fullName>
    </recommendedName>
</protein>
<reference evidence="1 2" key="1">
    <citation type="submission" date="2023-11" db="EMBL/GenBank/DDBJ databases">
        <title>Actinomadura monticuli sp. nov., isolated from volcanic ash.</title>
        <authorList>
            <person name="Lee S.D."/>
            <person name="Yang H."/>
            <person name="Kim I.S."/>
        </authorList>
    </citation>
    <scope>NUCLEOTIDE SEQUENCE [LARGE SCALE GENOMIC DNA]</scope>
    <source>
        <strain evidence="1 2">DLS-62</strain>
    </source>
</reference>
<proteinExistence type="predicted"/>
<name>A0ABV4Q7I0_9ACTN</name>
<dbReference type="Proteomes" id="UP001569963">
    <property type="component" value="Unassembled WGS sequence"/>
</dbReference>
<gene>
    <name evidence="1" type="ORF">SM611_03340</name>
</gene>
<evidence type="ECO:0008006" key="3">
    <source>
        <dbReference type="Google" id="ProtNLM"/>
    </source>
</evidence>
<dbReference type="InterPro" id="IPR029058">
    <property type="entry name" value="AB_hydrolase_fold"/>
</dbReference>
<accession>A0ABV4Q7I0</accession>
<organism evidence="1 2">
    <name type="scientific">Actinomadura monticuli</name>
    <dbReference type="NCBI Taxonomy" id="3097367"/>
    <lineage>
        <taxon>Bacteria</taxon>
        <taxon>Bacillati</taxon>
        <taxon>Actinomycetota</taxon>
        <taxon>Actinomycetes</taxon>
        <taxon>Streptosporangiales</taxon>
        <taxon>Thermomonosporaceae</taxon>
        <taxon>Actinomadura</taxon>
    </lineage>
</organism>
<sequence length="307" mass="33689">MIFANQAGVQHSTIEELGDRTVITDGRNLPVFASASLEEPQRGLTEAVVVVHGALRNAGDYYRAIEKAPGRLVVAPQFLTVDDVRGRPERAHYLHWGTEDWKGGLGEVSSFTVMDELLRGLGAFPGLRRVTLVGNSAGGQFVNRYAAVGRGPDDLDVPVRFVVANPSTYLYFDVHRPKDGSFAPHGGIEVDQWRYGFGDPVPPYIDVPPGRLRGKAVEGYFARYIERDVVYLLGEEDADPGALLLEVHPAAEAQGRTRKERGENYHRYLAFKAGRPVHRLVHVPGVGHDAAAMFGSPEGRRHLFGDG</sequence>
<evidence type="ECO:0000313" key="2">
    <source>
        <dbReference type="Proteomes" id="UP001569963"/>
    </source>
</evidence>
<dbReference type="PANTHER" id="PTHR35560">
    <property type="entry name" value="BLL0132 PROTEIN"/>
    <property type="match status" value="1"/>
</dbReference>
<dbReference type="Gene3D" id="3.40.50.1820">
    <property type="entry name" value="alpha/beta hydrolase"/>
    <property type="match status" value="1"/>
</dbReference>